<dbReference type="GO" id="GO:0003723">
    <property type="term" value="F:RNA binding"/>
    <property type="evidence" value="ECO:0007669"/>
    <property type="project" value="TreeGrafter"/>
</dbReference>
<dbReference type="EnsemblMetazoa" id="CLYHEMT010219.1">
    <property type="protein sequence ID" value="CLYHEMP010219.1"/>
    <property type="gene ID" value="CLYHEMG010219"/>
</dbReference>
<dbReference type="PROSITE" id="PS00628">
    <property type="entry name" value="RIBOSOMAL_S19E"/>
    <property type="match status" value="1"/>
</dbReference>
<organism evidence="4 5">
    <name type="scientific">Clytia hemisphaerica</name>
    <dbReference type="NCBI Taxonomy" id="252671"/>
    <lineage>
        <taxon>Eukaryota</taxon>
        <taxon>Metazoa</taxon>
        <taxon>Cnidaria</taxon>
        <taxon>Hydrozoa</taxon>
        <taxon>Hydroidolina</taxon>
        <taxon>Leptothecata</taxon>
        <taxon>Obeliida</taxon>
        <taxon>Clytiidae</taxon>
        <taxon>Clytia</taxon>
    </lineage>
</organism>
<dbReference type="InterPro" id="IPR036390">
    <property type="entry name" value="WH_DNA-bd_sf"/>
</dbReference>
<dbReference type="OrthoDB" id="428974at2759"/>
<keyword evidence="5" id="KW-1185">Reference proteome</keyword>
<dbReference type="InterPro" id="IPR001266">
    <property type="entry name" value="Ribosomal_eS19"/>
</dbReference>
<dbReference type="GO" id="GO:0006412">
    <property type="term" value="P:translation"/>
    <property type="evidence" value="ECO:0007669"/>
    <property type="project" value="InterPro"/>
</dbReference>
<evidence type="ECO:0000256" key="1">
    <source>
        <dbReference type="ARBA" id="ARBA00010014"/>
    </source>
</evidence>
<dbReference type="Proteomes" id="UP000594262">
    <property type="component" value="Unplaced"/>
</dbReference>
<protein>
    <recommendedName>
        <fullName evidence="6">40S ribosomal protein S19</fullName>
    </recommendedName>
</protein>
<reference evidence="4" key="1">
    <citation type="submission" date="2021-01" db="UniProtKB">
        <authorList>
            <consortium name="EnsemblMetazoa"/>
        </authorList>
    </citation>
    <scope>IDENTIFICATION</scope>
</reference>
<comment type="similarity">
    <text evidence="1">Belongs to the eukaryotic ribosomal protein eS19 family.</text>
</comment>
<evidence type="ECO:0008006" key="6">
    <source>
        <dbReference type="Google" id="ProtNLM"/>
    </source>
</evidence>
<evidence type="ECO:0000256" key="3">
    <source>
        <dbReference type="ARBA" id="ARBA00023274"/>
    </source>
</evidence>
<dbReference type="FunFam" id="1.10.10.10:FF:000118">
    <property type="entry name" value="40S ribosomal protein S19"/>
    <property type="match status" value="1"/>
</dbReference>
<keyword evidence="2" id="KW-0689">Ribosomal protein</keyword>
<dbReference type="PANTHER" id="PTHR11710:SF0">
    <property type="entry name" value="40S RIBOSOMAL PROTEIN S19"/>
    <property type="match status" value="1"/>
</dbReference>
<dbReference type="RefSeq" id="XP_066928011.1">
    <property type="nucleotide sequence ID" value="XM_067071910.1"/>
</dbReference>
<evidence type="ECO:0000313" key="5">
    <source>
        <dbReference type="Proteomes" id="UP000594262"/>
    </source>
</evidence>
<dbReference type="SUPFAM" id="SSF46785">
    <property type="entry name" value="Winged helix' DNA-binding domain"/>
    <property type="match status" value="1"/>
</dbReference>
<dbReference type="GO" id="GO:0003735">
    <property type="term" value="F:structural constituent of ribosome"/>
    <property type="evidence" value="ECO:0007669"/>
    <property type="project" value="InterPro"/>
</dbReference>
<accession>A0A7M5WSH4</accession>
<dbReference type="AlphaFoldDB" id="A0A7M5WSH4"/>
<dbReference type="PANTHER" id="PTHR11710">
    <property type="entry name" value="40S RIBOSOMAL PROTEIN S19"/>
    <property type="match status" value="1"/>
</dbReference>
<dbReference type="GeneID" id="136815455"/>
<dbReference type="SMART" id="SM01413">
    <property type="entry name" value="Ribosomal_S19e"/>
    <property type="match status" value="1"/>
</dbReference>
<dbReference type="InterPro" id="IPR036388">
    <property type="entry name" value="WH-like_DNA-bd_sf"/>
</dbReference>
<dbReference type="Gene3D" id="1.10.10.10">
    <property type="entry name" value="Winged helix-like DNA-binding domain superfamily/Winged helix DNA-binding domain"/>
    <property type="match status" value="1"/>
</dbReference>
<evidence type="ECO:0000256" key="2">
    <source>
        <dbReference type="ARBA" id="ARBA00022980"/>
    </source>
</evidence>
<dbReference type="GO" id="GO:0000028">
    <property type="term" value="P:ribosomal small subunit assembly"/>
    <property type="evidence" value="ECO:0007669"/>
    <property type="project" value="TreeGrafter"/>
</dbReference>
<name>A0A7M5WSH4_9CNID</name>
<keyword evidence="3" id="KW-0687">Ribonucleoprotein</keyword>
<sequence>MPGVTVKDVCPQKFVVAFAAHLKKSNKMKVPEFVEIVKTSKAKEIGPVDPDWYYVRAAAVARHVYLRPNTGVGALRRVYGGAKNNGTRPSHFVKGSASVARKVLQSLEGLKMVTTDENGGRTLTSTGRRDMDRIACQVVAA</sequence>
<evidence type="ECO:0000313" key="4">
    <source>
        <dbReference type="EnsemblMetazoa" id="CLYHEMP010219.1"/>
    </source>
</evidence>
<proteinExistence type="inferred from homology"/>
<dbReference type="InterPro" id="IPR018277">
    <property type="entry name" value="Ribosomal_eS19_CS"/>
</dbReference>
<dbReference type="GO" id="GO:0022627">
    <property type="term" value="C:cytosolic small ribosomal subunit"/>
    <property type="evidence" value="ECO:0007669"/>
    <property type="project" value="TreeGrafter"/>
</dbReference>
<dbReference type="Pfam" id="PF01090">
    <property type="entry name" value="Ribosomal_S19e"/>
    <property type="match status" value="1"/>
</dbReference>